<evidence type="ECO:0000256" key="1">
    <source>
        <dbReference type="SAM" id="SignalP"/>
    </source>
</evidence>
<comment type="caution">
    <text evidence="2">The sequence shown here is derived from an EMBL/GenBank/DDBJ whole genome shotgun (WGS) entry which is preliminary data.</text>
</comment>
<protein>
    <recommendedName>
        <fullName evidence="4">DUF3617 family protein</fullName>
    </recommendedName>
</protein>
<sequence length="144" mass="14656">MGRLLLAVVVGTGAMLAASGAGAQGKPADALQGAFQGAWVADGTSCASVFASTPSGMRFKKPVDAFAPAFIVQGKRIVTPLATCRVRSMALDEKRVSIQLACANSVSYATTSTVFALAGPGMLVRYLAEGDAGPIYRRCDAPGG</sequence>
<keyword evidence="3" id="KW-1185">Reference proteome</keyword>
<proteinExistence type="predicted"/>
<keyword evidence="1" id="KW-0732">Signal</keyword>
<accession>A0ABT1L874</accession>
<dbReference type="RefSeq" id="WP_254738714.1">
    <property type="nucleotide sequence ID" value="NZ_JANCLU010000002.1"/>
</dbReference>
<feature type="chain" id="PRO_5045995684" description="DUF3617 family protein" evidence="1">
    <location>
        <begin position="24"/>
        <end position="144"/>
    </location>
</feature>
<evidence type="ECO:0000313" key="3">
    <source>
        <dbReference type="Proteomes" id="UP001205890"/>
    </source>
</evidence>
<evidence type="ECO:0000313" key="2">
    <source>
        <dbReference type="EMBL" id="MCP8937584.1"/>
    </source>
</evidence>
<organism evidence="2 3">
    <name type="scientific">Alsobacter ponti</name>
    <dbReference type="NCBI Taxonomy" id="2962936"/>
    <lineage>
        <taxon>Bacteria</taxon>
        <taxon>Pseudomonadati</taxon>
        <taxon>Pseudomonadota</taxon>
        <taxon>Alphaproteobacteria</taxon>
        <taxon>Hyphomicrobiales</taxon>
        <taxon>Alsobacteraceae</taxon>
        <taxon>Alsobacter</taxon>
    </lineage>
</organism>
<name>A0ABT1L874_9HYPH</name>
<dbReference type="EMBL" id="JANCLU010000002">
    <property type="protein sequence ID" value="MCP8937584.1"/>
    <property type="molecule type" value="Genomic_DNA"/>
</dbReference>
<dbReference type="Proteomes" id="UP001205890">
    <property type="component" value="Unassembled WGS sequence"/>
</dbReference>
<gene>
    <name evidence="2" type="ORF">NK718_03580</name>
</gene>
<evidence type="ECO:0008006" key="4">
    <source>
        <dbReference type="Google" id="ProtNLM"/>
    </source>
</evidence>
<reference evidence="2 3" key="1">
    <citation type="submission" date="2022-07" db="EMBL/GenBank/DDBJ databases">
        <authorList>
            <person name="Li W.-J."/>
            <person name="Deng Q.-Q."/>
        </authorList>
    </citation>
    <scope>NUCLEOTIDE SEQUENCE [LARGE SCALE GENOMIC DNA]</scope>
    <source>
        <strain evidence="2 3">SYSU M60028</strain>
    </source>
</reference>
<feature type="signal peptide" evidence="1">
    <location>
        <begin position="1"/>
        <end position="23"/>
    </location>
</feature>